<sequence>MDEPLSPDASAVLTALLDGPGPVLAALRAQVPYVRVTGRCGCGCVTVDLEVDRGAVAAAPGHDRPVVEAGYADDEYGAGVLLFTAEGYVSGLEIYSASGDPVTEWPDAAGLEIERRPGFERGVVSGGG</sequence>
<dbReference type="RefSeq" id="WP_189820884.1">
    <property type="nucleotide sequence ID" value="NZ_BMVC01000001.1"/>
</dbReference>
<reference evidence="1" key="1">
    <citation type="journal article" date="2014" name="Int. J. Syst. Evol. Microbiol.">
        <title>Complete genome sequence of Corynebacterium casei LMG S-19264T (=DSM 44701T), isolated from a smear-ripened cheese.</title>
        <authorList>
            <consortium name="US DOE Joint Genome Institute (JGI-PGF)"/>
            <person name="Walter F."/>
            <person name="Albersmeier A."/>
            <person name="Kalinowski J."/>
            <person name="Ruckert C."/>
        </authorList>
    </citation>
    <scope>NUCLEOTIDE SEQUENCE</scope>
    <source>
        <strain evidence="1">JCM 4637</strain>
    </source>
</reference>
<dbReference type="EMBL" id="BMVC01000001">
    <property type="protein sequence ID" value="GHC78457.1"/>
    <property type="molecule type" value="Genomic_DNA"/>
</dbReference>
<evidence type="ECO:0000313" key="1">
    <source>
        <dbReference type="EMBL" id="GHC78457.1"/>
    </source>
</evidence>
<name>A0A918WSG2_9ACTN</name>
<organism evidence="1 2">
    <name type="scientific">Streptomyces finlayi</name>
    <dbReference type="NCBI Taxonomy" id="67296"/>
    <lineage>
        <taxon>Bacteria</taxon>
        <taxon>Bacillati</taxon>
        <taxon>Actinomycetota</taxon>
        <taxon>Actinomycetes</taxon>
        <taxon>Kitasatosporales</taxon>
        <taxon>Streptomycetaceae</taxon>
        <taxon>Streptomyces</taxon>
    </lineage>
</organism>
<protein>
    <submittedName>
        <fullName evidence="1">Uncharacterized protein</fullName>
    </submittedName>
</protein>
<reference evidence="1" key="2">
    <citation type="submission" date="2020-09" db="EMBL/GenBank/DDBJ databases">
        <authorList>
            <person name="Sun Q."/>
            <person name="Ohkuma M."/>
        </authorList>
    </citation>
    <scope>NUCLEOTIDE SEQUENCE</scope>
    <source>
        <strain evidence="1">JCM 4637</strain>
    </source>
</reference>
<evidence type="ECO:0000313" key="2">
    <source>
        <dbReference type="Proteomes" id="UP000638353"/>
    </source>
</evidence>
<comment type="caution">
    <text evidence="1">The sequence shown here is derived from an EMBL/GenBank/DDBJ whole genome shotgun (WGS) entry which is preliminary data.</text>
</comment>
<dbReference type="Proteomes" id="UP000638353">
    <property type="component" value="Unassembled WGS sequence"/>
</dbReference>
<accession>A0A918WSG2</accession>
<proteinExistence type="predicted"/>
<dbReference type="AlphaFoldDB" id="A0A918WSG2"/>
<gene>
    <name evidence="1" type="ORF">GCM10010334_03750</name>
</gene>